<dbReference type="SUPFAM" id="SSF53098">
    <property type="entry name" value="Ribonuclease H-like"/>
    <property type="match status" value="1"/>
</dbReference>
<feature type="region of interest" description="Disordered" evidence="1">
    <location>
        <begin position="1"/>
        <end position="20"/>
    </location>
</feature>
<name>A0A8J5MV29_HOMAM</name>
<evidence type="ECO:0000256" key="1">
    <source>
        <dbReference type="SAM" id="MobiDB-lite"/>
    </source>
</evidence>
<evidence type="ECO:0000313" key="3">
    <source>
        <dbReference type="Proteomes" id="UP000747542"/>
    </source>
</evidence>
<comment type="caution">
    <text evidence="2">The sequence shown here is derived from an EMBL/GenBank/DDBJ whole genome shotgun (WGS) entry which is preliminary data.</text>
</comment>
<dbReference type="AlphaFoldDB" id="A0A8J5MV29"/>
<dbReference type="InterPro" id="IPR012337">
    <property type="entry name" value="RNaseH-like_sf"/>
</dbReference>
<accession>A0A8J5MV29</accession>
<organism evidence="2 3">
    <name type="scientific">Homarus americanus</name>
    <name type="common">American lobster</name>
    <dbReference type="NCBI Taxonomy" id="6706"/>
    <lineage>
        <taxon>Eukaryota</taxon>
        <taxon>Metazoa</taxon>
        <taxon>Ecdysozoa</taxon>
        <taxon>Arthropoda</taxon>
        <taxon>Crustacea</taxon>
        <taxon>Multicrustacea</taxon>
        <taxon>Malacostraca</taxon>
        <taxon>Eumalacostraca</taxon>
        <taxon>Eucarida</taxon>
        <taxon>Decapoda</taxon>
        <taxon>Pleocyemata</taxon>
        <taxon>Astacidea</taxon>
        <taxon>Nephropoidea</taxon>
        <taxon>Nephropidae</taxon>
        <taxon>Homarus</taxon>
    </lineage>
</organism>
<gene>
    <name evidence="2" type="ORF">Hamer_G003624</name>
</gene>
<protein>
    <submittedName>
        <fullName evidence="2">Uncharacterized protein</fullName>
    </submittedName>
</protein>
<sequence>ISYVGKMPPKSNVEQLDEDDEFDDNDCDILTPDDTTKFECLPPNRSPGFAHTLHLVVKDGMEQDGQIKEILAKVSELVSFCRKSIVAAEVLSNEFKLQMATCTCWNSQLTKMSTSIWNKLDTPYKLKQYELNTIKELCEILEPFDCD</sequence>
<reference evidence="2" key="1">
    <citation type="journal article" date="2021" name="Sci. Adv.">
        <title>The American lobster genome reveals insights on longevity, neural, and immune adaptations.</title>
        <authorList>
            <person name="Polinski J.M."/>
            <person name="Zimin A.V."/>
            <person name="Clark K.F."/>
            <person name="Kohn A.B."/>
            <person name="Sadowski N."/>
            <person name="Timp W."/>
            <person name="Ptitsyn A."/>
            <person name="Khanna P."/>
            <person name="Romanova D.Y."/>
            <person name="Williams P."/>
            <person name="Greenwood S.J."/>
            <person name="Moroz L.L."/>
            <person name="Walt D.R."/>
            <person name="Bodnar A.G."/>
        </authorList>
    </citation>
    <scope>NUCLEOTIDE SEQUENCE</scope>
    <source>
        <strain evidence="2">GMGI-L3</strain>
    </source>
</reference>
<evidence type="ECO:0000313" key="2">
    <source>
        <dbReference type="EMBL" id="KAG7164422.1"/>
    </source>
</evidence>
<keyword evidence="3" id="KW-1185">Reference proteome</keyword>
<feature type="non-terminal residue" evidence="2">
    <location>
        <position position="147"/>
    </location>
</feature>
<dbReference type="EMBL" id="JAHLQT010025476">
    <property type="protein sequence ID" value="KAG7164422.1"/>
    <property type="molecule type" value="Genomic_DNA"/>
</dbReference>
<proteinExistence type="predicted"/>
<dbReference type="Proteomes" id="UP000747542">
    <property type="component" value="Unassembled WGS sequence"/>
</dbReference>